<dbReference type="RefSeq" id="WP_144648760.1">
    <property type="nucleotide sequence ID" value="NZ_VNFK01000004.1"/>
</dbReference>
<organism evidence="2 3">
    <name type="scientific">Paenarthrobacter nitroguajacolicus</name>
    <name type="common">Arthrobacter nitroguajacolicus</name>
    <dbReference type="NCBI Taxonomy" id="211146"/>
    <lineage>
        <taxon>Bacteria</taxon>
        <taxon>Bacillati</taxon>
        <taxon>Actinomycetota</taxon>
        <taxon>Actinomycetes</taxon>
        <taxon>Micrococcales</taxon>
        <taxon>Micrococcaceae</taxon>
        <taxon>Paenarthrobacter</taxon>
    </lineage>
</organism>
<gene>
    <name evidence="2" type="ORF">FQP90_05875</name>
</gene>
<dbReference type="InterPro" id="IPR018721">
    <property type="entry name" value="DUF2252"/>
</dbReference>
<dbReference type="EMBL" id="VNFK01000004">
    <property type="protein sequence ID" value="TVU64601.1"/>
    <property type="molecule type" value="Genomic_DNA"/>
</dbReference>
<evidence type="ECO:0000313" key="3">
    <source>
        <dbReference type="Proteomes" id="UP000316500"/>
    </source>
</evidence>
<dbReference type="PANTHER" id="PTHR39441">
    <property type="entry name" value="DUF2252 DOMAIN-CONTAINING PROTEIN"/>
    <property type="match status" value="1"/>
</dbReference>
<dbReference type="Proteomes" id="UP000316500">
    <property type="component" value="Unassembled WGS sequence"/>
</dbReference>
<dbReference type="AlphaFoldDB" id="A0A558H694"/>
<dbReference type="PANTHER" id="PTHR39441:SF1">
    <property type="entry name" value="DUF2252 DOMAIN-CONTAINING PROTEIN"/>
    <property type="match status" value="1"/>
</dbReference>
<evidence type="ECO:0000256" key="1">
    <source>
        <dbReference type="SAM" id="MobiDB-lite"/>
    </source>
</evidence>
<reference evidence="2 3" key="1">
    <citation type="submission" date="2019-07" db="EMBL/GenBank/DDBJ databases">
        <title>Diversity of Bacteria from Kongsfjorden, Arctic.</title>
        <authorList>
            <person name="Yu Y."/>
        </authorList>
    </citation>
    <scope>NUCLEOTIDE SEQUENCE [LARGE SCALE GENOMIC DNA]</scope>
    <source>
        <strain evidence="2 3">SM1928</strain>
    </source>
</reference>
<feature type="region of interest" description="Disordered" evidence="1">
    <location>
        <begin position="1"/>
        <end position="25"/>
    </location>
</feature>
<name>A0A558H694_PAENT</name>
<dbReference type="Pfam" id="PF10009">
    <property type="entry name" value="DUF2252"/>
    <property type="match status" value="1"/>
</dbReference>
<sequence>MSPLVSARWSPVEQDRAKGKAARQSLPRSAQGIFLTPERNPVAILEEQHASRVAHLVPVRVGRMLQTPFAFYRGAAAVMAGDVSRGQTSGHQVVACGDAHLANFGLYASPERRLVFDLNDFDEVFPAPWEWDVKRLTASIWLSGRNSGHSEEQCRTAVEAAARSYRLAMRRLFEGTAAERYYFQVDTEILTATMASGPFSEKRLLDKDMKKAKRRTSEQVLAKMTAETVHGEPRIVDQWPLVYHPETATLDRVSALFDLYRSSLRADTAVLVSQYRLVDVAIRVVGVGSVGTRCWVILMLGPSGEPLFLQAKEVQRSVLESHGGAKPSSDVVRLLTNFGQGYRAVAGQRIMQAQSDPFLGWVGNSVETDGQLRDYFVRQFRDMKGSFAVDELGPGPLTDYARLCGGVLARAHSQTPGSAFIAGYLGRSEVFEKSMTGWARHYADQTEKDHAELERAVRAGRLDAESGI</sequence>
<accession>A0A558H694</accession>
<protein>
    <submittedName>
        <fullName evidence="2">DUF2252 domain-containing protein</fullName>
    </submittedName>
</protein>
<comment type="caution">
    <text evidence="2">The sequence shown here is derived from an EMBL/GenBank/DDBJ whole genome shotgun (WGS) entry which is preliminary data.</text>
</comment>
<dbReference type="OrthoDB" id="1491115at2"/>
<evidence type="ECO:0000313" key="2">
    <source>
        <dbReference type="EMBL" id="TVU64601.1"/>
    </source>
</evidence>
<proteinExistence type="predicted"/>